<feature type="compositionally biased region" description="Basic and acidic residues" evidence="1">
    <location>
        <begin position="230"/>
        <end position="245"/>
    </location>
</feature>
<proteinExistence type="predicted"/>
<protein>
    <submittedName>
        <fullName evidence="2">NAD(P)-binding domain</fullName>
    </submittedName>
</protein>
<comment type="caution">
    <text evidence="2">The sequence shown here is derived from an EMBL/GenBank/DDBJ whole genome shotgun (WGS) entry which is preliminary data.</text>
</comment>
<sequence length="269" mass="28863">MTCAEFPETVFERRFGTTIGEFESIAIANAASDDATRAALETCDVVIVAHESGRKAMKGAEMVRAWAKGAKRVVCLSRVGVNRRTRRPFDGQNKPAKAAVSVGGMSLPIGEPLDGGVGALDAFAKAEETLRAGRATLGYELSIVRSGQLRGNGPLLLADYSARLVDNLMDVKYQDIFINVGDTSEGYTKRLNLAQFIAHVSTTRADDAPEDVAVLSVVTETGMFGEKTLTEPTDRERRKGYDMAKGKIPPPVSTDVIDRLLDEAIAAGP</sequence>
<dbReference type="Proteomes" id="UP000009170">
    <property type="component" value="Unassembled WGS sequence"/>
</dbReference>
<dbReference type="KEGG" id="ota:OT_ostta09g00700"/>
<gene>
    <name evidence="2" type="ORF">OT_ostta09g00700</name>
</gene>
<dbReference type="GeneID" id="9833499"/>
<dbReference type="EMBL" id="CAID01000009">
    <property type="protein sequence ID" value="CAL55231.1"/>
    <property type="molecule type" value="Genomic_DNA"/>
</dbReference>
<evidence type="ECO:0000313" key="2">
    <source>
        <dbReference type="EMBL" id="CAL55231.1"/>
    </source>
</evidence>
<accession>Q012E9</accession>
<keyword evidence="3" id="KW-1185">Reference proteome</keyword>
<feature type="region of interest" description="Disordered" evidence="1">
    <location>
        <begin position="230"/>
        <end position="250"/>
    </location>
</feature>
<evidence type="ECO:0000256" key="1">
    <source>
        <dbReference type="SAM" id="MobiDB-lite"/>
    </source>
</evidence>
<dbReference type="InParanoid" id="Q012E9"/>
<reference evidence="2 3" key="2">
    <citation type="journal article" date="2014" name="BMC Genomics">
        <title>An improved genome of the model marine alga Ostreococcus tauri unfolds by assessing Illumina de novo assemblies.</title>
        <authorList>
            <person name="Blanc-Mathieu R."/>
            <person name="Verhelst B."/>
            <person name="Derelle E."/>
            <person name="Rombauts S."/>
            <person name="Bouget F.Y."/>
            <person name="Carre I."/>
            <person name="Chateau A."/>
            <person name="Eyre-Walker A."/>
            <person name="Grimsley N."/>
            <person name="Moreau H."/>
            <person name="Piegu B."/>
            <person name="Rivals E."/>
            <person name="Schackwitz W."/>
            <person name="Van de Peer Y."/>
            <person name="Piganeau G."/>
        </authorList>
    </citation>
    <scope>NUCLEOTIDE SEQUENCE [LARGE SCALE GENOMIC DNA]</scope>
    <source>
        <strain evidence="3">OTTH 0595 / CCAP 157/2 / RCC745</strain>
    </source>
</reference>
<organism evidence="2 3">
    <name type="scientific">Ostreococcus tauri</name>
    <name type="common">Marine green alga</name>
    <dbReference type="NCBI Taxonomy" id="70448"/>
    <lineage>
        <taxon>Eukaryota</taxon>
        <taxon>Viridiplantae</taxon>
        <taxon>Chlorophyta</taxon>
        <taxon>Mamiellophyceae</taxon>
        <taxon>Mamiellales</taxon>
        <taxon>Bathycoccaceae</taxon>
        <taxon>Ostreococcus</taxon>
    </lineage>
</organism>
<dbReference type="RefSeq" id="XP_003081062.1">
    <property type="nucleotide sequence ID" value="XM_003081014.1"/>
</dbReference>
<name>Q012E9_OSTTA</name>
<dbReference type="OrthoDB" id="497993at2759"/>
<evidence type="ECO:0000313" key="3">
    <source>
        <dbReference type="Proteomes" id="UP000009170"/>
    </source>
</evidence>
<dbReference type="Gene3D" id="3.40.50.720">
    <property type="entry name" value="NAD(P)-binding Rossmann-like Domain"/>
    <property type="match status" value="1"/>
</dbReference>
<dbReference type="AlphaFoldDB" id="Q012E9"/>
<reference evidence="3" key="1">
    <citation type="journal article" date="2006" name="Proc. Natl. Acad. Sci. U.S.A.">
        <title>Genome analysis of the smallest free-living eukaryote Ostreococcus tauri unveils many unique features.</title>
        <authorList>
            <person name="Derelle E."/>
            <person name="Ferraz C."/>
            <person name="Rombauts S."/>
            <person name="Rouze P."/>
            <person name="Worden A.Z."/>
            <person name="Robbens S."/>
            <person name="Partensky F."/>
            <person name="Degroeve S."/>
            <person name="Echeynie S."/>
            <person name="Cooke R."/>
            <person name="Saeys Y."/>
            <person name="Wuyts J."/>
            <person name="Jabbari K."/>
            <person name="Bowler C."/>
            <person name="Panaud O."/>
            <person name="Piegu B."/>
            <person name="Ball S.G."/>
            <person name="Ral J.-P."/>
            <person name="Bouget F.-Y."/>
            <person name="Piganeau G."/>
            <person name="De Baets B."/>
            <person name="Picard A."/>
            <person name="Delseny M."/>
            <person name="Demaille J."/>
            <person name="Van de Peer Y."/>
            <person name="Moreau H."/>
        </authorList>
    </citation>
    <scope>NUCLEOTIDE SEQUENCE [LARGE SCALE GENOMIC DNA]</scope>
    <source>
        <strain evidence="3">OTTH 0595 / CCAP 157/2 / RCC745</strain>
    </source>
</reference>